<dbReference type="AlphaFoldDB" id="A0A8J3G1S8"/>
<reference evidence="2" key="1">
    <citation type="journal article" date="2014" name="Int. J. Syst. Evol. Microbiol.">
        <title>Complete genome sequence of Corynebacterium casei LMG S-19264T (=DSM 44701T), isolated from a smear-ripened cheese.</title>
        <authorList>
            <consortium name="US DOE Joint Genome Institute (JGI-PGF)"/>
            <person name="Walter F."/>
            <person name="Albersmeier A."/>
            <person name="Kalinowski J."/>
            <person name="Ruckert C."/>
        </authorList>
    </citation>
    <scope>NUCLEOTIDE SEQUENCE</scope>
    <source>
        <strain evidence="2">KCTC 32513</strain>
    </source>
</reference>
<dbReference type="Gene3D" id="3.40.390.70">
    <property type="match status" value="1"/>
</dbReference>
<dbReference type="PIRSF" id="PIRSF012641">
    <property type="entry name" value="UCP012641"/>
    <property type="match status" value="1"/>
</dbReference>
<feature type="domain" description="Zinc-ribbon" evidence="1">
    <location>
        <begin position="3"/>
        <end position="75"/>
    </location>
</feature>
<accession>A0A8J3G1S8</accession>
<dbReference type="InterPro" id="IPR011201">
    <property type="entry name" value="Zinc-ribbon_6_bact"/>
</dbReference>
<sequence>MRLYTCNHCGGTAFFHNLRCVCGTELFYDPDIDVLKTDGKGCANRQTISCNWIAQEDGQDDLCRSCEMTDIVPDTYRTENITLWSKAEAAKRWVLANLARWGWFTSTDPGERPRFHLLAEHTAIGDKTIIMGHDAGLITINVEESDPVTRLERQTDMSERLRTMTAHFRHEIAHFLFVRLSRTDGFIDSFRNLFGDETADYGEALKAHYENGPPPVWARDHITKYASSHPHEDWAETTAHVLHLTDIIDSATATGLNMSETSDIDLNPYTEKDSEALIRVGAAYGMSLNHVNRSIGMSDIYPFVISDAVKAKLMFSHTQISTLLRR</sequence>
<protein>
    <recommendedName>
        <fullName evidence="1">Zinc-ribbon domain-containing protein</fullName>
    </recommendedName>
</protein>
<dbReference type="Pfam" id="PF15887">
    <property type="entry name" value="Peptidase_Mx"/>
    <property type="match status" value="1"/>
</dbReference>
<gene>
    <name evidence="2" type="ORF">GCM10009069_09860</name>
</gene>
<keyword evidence="3" id="KW-1185">Reference proteome</keyword>
<dbReference type="Proteomes" id="UP000634004">
    <property type="component" value="Unassembled WGS sequence"/>
</dbReference>
<proteinExistence type="predicted"/>
<dbReference type="InterPro" id="IPR031321">
    <property type="entry name" value="UCP012641"/>
</dbReference>
<reference evidence="2" key="2">
    <citation type="submission" date="2020-09" db="EMBL/GenBank/DDBJ databases">
        <authorList>
            <person name="Sun Q."/>
            <person name="Kim S."/>
        </authorList>
    </citation>
    <scope>NUCLEOTIDE SEQUENCE</scope>
    <source>
        <strain evidence="2">KCTC 32513</strain>
    </source>
</reference>
<evidence type="ECO:0000313" key="3">
    <source>
        <dbReference type="Proteomes" id="UP000634004"/>
    </source>
</evidence>
<name>A0A8J3G1S8_9PROT</name>
<dbReference type="Pfam" id="PF10005">
    <property type="entry name" value="Zn_ribbon_DZR_6"/>
    <property type="match status" value="1"/>
</dbReference>
<dbReference type="EMBL" id="BMZH01000003">
    <property type="protein sequence ID" value="GHA88856.1"/>
    <property type="molecule type" value="Genomic_DNA"/>
</dbReference>
<organism evidence="2 3">
    <name type="scientific">Algimonas arctica</name>
    <dbReference type="NCBI Taxonomy" id="1479486"/>
    <lineage>
        <taxon>Bacteria</taxon>
        <taxon>Pseudomonadati</taxon>
        <taxon>Pseudomonadota</taxon>
        <taxon>Alphaproteobacteria</taxon>
        <taxon>Maricaulales</taxon>
        <taxon>Robiginitomaculaceae</taxon>
        <taxon>Algimonas</taxon>
    </lineage>
</organism>
<comment type="caution">
    <text evidence="2">The sequence shown here is derived from an EMBL/GenBank/DDBJ whole genome shotgun (WGS) entry which is preliminary data.</text>
</comment>
<evidence type="ECO:0000313" key="2">
    <source>
        <dbReference type="EMBL" id="GHA88856.1"/>
    </source>
</evidence>
<dbReference type="RefSeq" id="WP_189496033.1">
    <property type="nucleotide sequence ID" value="NZ_BMZH01000003.1"/>
</dbReference>
<evidence type="ECO:0000259" key="1">
    <source>
        <dbReference type="Pfam" id="PF10005"/>
    </source>
</evidence>